<dbReference type="PANTHER" id="PTHR37318:SF1">
    <property type="entry name" value="BSL7504 PROTEIN"/>
    <property type="match status" value="1"/>
</dbReference>
<protein>
    <submittedName>
        <fullName evidence="2">Transcriptional regulator</fullName>
    </submittedName>
</protein>
<dbReference type="InterPro" id="IPR036388">
    <property type="entry name" value="WH-like_DNA-bd_sf"/>
</dbReference>
<reference evidence="2 3" key="1">
    <citation type="submission" date="2024-07" db="EMBL/GenBank/DDBJ databases">
        <authorList>
            <person name="Lee S."/>
            <person name="Kang M."/>
        </authorList>
    </citation>
    <scope>NUCLEOTIDE SEQUENCE [LARGE SCALE GENOMIC DNA]</scope>
    <source>
        <strain evidence="2 3">DS6</strain>
    </source>
</reference>
<evidence type="ECO:0000313" key="3">
    <source>
        <dbReference type="Proteomes" id="UP001556631"/>
    </source>
</evidence>
<evidence type="ECO:0000313" key="2">
    <source>
        <dbReference type="EMBL" id="MEX0426915.1"/>
    </source>
</evidence>
<accession>A0ABV3SWJ1</accession>
<dbReference type="InterPro" id="IPR036390">
    <property type="entry name" value="WH_DNA-bd_sf"/>
</dbReference>
<dbReference type="PANTHER" id="PTHR37318">
    <property type="entry name" value="BSL7504 PROTEIN"/>
    <property type="match status" value="1"/>
</dbReference>
<dbReference type="Proteomes" id="UP001556631">
    <property type="component" value="Unassembled WGS sequence"/>
</dbReference>
<sequence length="100" mass="10943">MNQFGLDPVIHAPKRLAAMALLASAMDADFAFVRDHLQISDSDLSKQMTELAKAGYVEIRKHGRGPGASTTYRITKAGRRAYLAHREALQAILAMDEVSS</sequence>
<dbReference type="EMBL" id="JBFPJR010000006">
    <property type="protein sequence ID" value="MEX0426915.1"/>
    <property type="molecule type" value="Genomic_DNA"/>
</dbReference>
<dbReference type="Gene3D" id="1.10.10.10">
    <property type="entry name" value="Winged helix-like DNA-binding domain superfamily/Winged helix DNA-binding domain"/>
    <property type="match status" value="1"/>
</dbReference>
<gene>
    <name evidence="2" type="ORF">AB3X52_04715</name>
</gene>
<evidence type="ECO:0000259" key="1">
    <source>
        <dbReference type="Pfam" id="PF13601"/>
    </source>
</evidence>
<dbReference type="SUPFAM" id="SSF46785">
    <property type="entry name" value="Winged helix' DNA-binding domain"/>
    <property type="match status" value="1"/>
</dbReference>
<feature type="domain" description="Winged helix DNA-binding" evidence="1">
    <location>
        <begin position="15"/>
        <end position="93"/>
    </location>
</feature>
<proteinExistence type="predicted"/>
<dbReference type="InterPro" id="IPR027395">
    <property type="entry name" value="WH_DNA-bd_dom"/>
</dbReference>
<name>A0ABV3SWJ1_9ACTN</name>
<comment type="caution">
    <text evidence="2">The sequence shown here is derived from an EMBL/GenBank/DDBJ whole genome shotgun (WGS) entry which is preliminary data.</text>
</comment>
<organism evidence="2 3">
    <name type="scientific">Nocardioides eburneus</name>
    <dbReference type="NCBI Taxonomy" id="3231482"/>
    <lineage>
        <taxon>Bacteria</taxon>
        <taxon>Bacillati</taxon>
        <taxon>Actinomycetota</taxon>
        <taxon>Actinomycetes</taxon>
        <taxon>Propionibacteriales</taxon>
        <taxon>Nocardioidaceae</taxon>
        <taxon>Nocardioides</taxon>
    </lineage>
</organism>
<dbReference type="Pfam" id="PF13601">
    <property type="entry name" value="HTH_34"/>
    <property type="match status" value="1"/>
</dbReference>
<dbReference type="RefSeq" id="WP_367991797.1">
    <property type="nucleotide sequence ID" value="NZ_JBFPJR010000006.1"/>
</dbReference>
<keyword evidence="3" id="KW-1185">Reference proteome</keyword>